<dbReference type="Proteomes" id="UP000192769">
    <property type="component" value="Unassembled WGS sequence"/>
</dbReference>
<protein>
    <submittedName>
        <fullName evidence="8">Addiction module toxin, HicA family</fullName>
    </submittedName>
</protein>
<dbReference type="Gene3D" id="3.30.920.30">
    <property type="entry name" value="Hypothetical protein"/>
    <property type="match status" value="1"/>
</dbReference>
<dbReference type="GO" id="GO:0016787">
    <property type="term" value="F:hydrolase activity"/>
    <property type="evidence" value="ECO:0007669"/>
    <property type="project" value="UniProtKB-KW"/>
</dbReference>
<evidence type="ECO:0000313" key="9">
    <source>
        <dbReference type="Proteomes" id="UP000192769"/>
    </source>
</evidence>
<evidence type="ECO:0000256" key="1">
    <source>
        <dbReference type="ARBA" id="ARBA00006620"/>
    </source>
</evidence>
<evidence type="ECO:0000256" key="2">
    <source>
        <dbReference type="ARBA" id="ARBA00022649"/>
    </source>
</evidence>
<dbReference type="OrthoDB" id="9811409at2"/>
<keyword evidence="6" id="KW-0694">RNA-binding</keyword>
<dbReference type="GO" id="GO:0003729">
    <property type="term" value="F:mRNA binding"/>
    <property type="evidence" value="ECO:0007669"/>
    <property type="project" value="InterPro"/>
</dbReference>
<evidence type="ECO:0000256" key="5">
    <source>
        <dbReference type="ARBA" id="ARBA00022801"/>
    </source>
</evidence>
<dbReference type="GO" id="GO:0004519">
    <property type="term" value="F:endonuclease activity"/>
    <property type="evidence" value="ECO:0007669"/>
    <property type="project" value="UniProtKB-KW"/>
</dbReference>
<keyword evidence="5" id="KW-0378">Hydrolase</keyword>
<reference evidence="8 9" key="1">
    <citation type="submission" date="2017-02" db="EMBL/GenBank/DDBJ databases">
        <title>Whole genome shotgun sequence of Pantoea agglomerans strain AS1 isolated from a cycad, Zamia floridana in Central Florida, USA.</title>
        <authorList>
            <person name="Lata P."/>
            <person name="Govindarajan S."/>
            <person name="Qi F."/>
            <person name="Li J.-L."/>
            <person name="Maurya S.K."/>
            <person name="Sahoo M.K."/>
        </authorList>
    </citation>
    <scope>NUCLEOTIDE SEQUENCE [LARGE SCALE GENOMIC DNA]</scope>
    <source>
        <strain evidence="8 9">AS1</strain>
    </source>
</reference>
<keyword evidence="9" id="KW-1185">Reference proteome</keyword>
<dbReference type="InterPro" id="IPR012933">
    <property type="entry name" value="HicA_mRNA_interferase"/>
</dbReference>
<dbReference type="Pfam" id="PF07927">
    <property type="entry name" value="HicA_toxin"/>
    <property type="match status" value="1"/>
</dbReference>
<evidence type="ECO:0000256" key="6">
    <source>
        <dbReference type="ARBA" id="ARBA00022884"/>
    </source>
</evidence>
<accession>A0A1V9DFX0</accession>
<organism evidence="8 9">
    <name type="scientific">Pantoea latae</name>
    <dbReference type="NCBI Taxonomy" id="1964541"/>
    <lineage>
        <taxon>Bacteria</taxon>
        <taxon>Pseudomonadati</taxon>
        <taxon>Pseudomonadota</taxon>
        <taxon>Gammaproteobacteria</taxon>
        <taxon>Enterobacterales</taxon>
        <taxon>Erwiniaceae</taxon>
        <taxon>Pantoea</taxon>
    </lineage>
</organism>
<keyword evidence="7" id="KW-0346">Stress response</keyword>
<keyword evidence="2" id="KW-1277">Toxin-antitoxin system</keyword>
<keyword evidence="3" id="KW-0540">Nuclease</keyword>
<evidence type="ECO:0000313" key="8">
    <source>
        <dbReference type="EMBL" id="OQP32772.1"/>
    </source>
</evidence>
<evidence type="ECO:0000256" key="7">
    <source>
        <dbReference type="ARBA" id="ARBA00023016"/>
    </source>
</evidence>
<evidence type="ECO:0000256" key="4">
    <source>
        <dbReference type="ARBA" id="ARBA00022759"/>
    </source>
</evidence>
<dbReference type="SUPFAM" id="SSF54786">
    <property type="entry name" value="YcfA/nrd intein domain"/>
    <property type="match status" value="1"/>
</dbReference>
<gene>
    <name evidence="8" type="ORF">B2J69_13325</name>
</gene>
<sequence length="58" mass="6803">MSSKEMMKLLREHGWMLIRVRGSHHVFVKPGKNHHITLPHPEKDLATGTLKKIMKMME</sequence>
<dbReference type="EMBL" id="MWUE01000019">
    <property type="protein sequence ID" value="OQP32772.1"/>
    <property type="molecule type" value="Genomic_DNA"/>
</dbReference>
<dbReference type="InterPro" id="IPR038570">
    <property type="entry name" value="HicA_sf"/>
</dbReference>
<proteinExistence type="inferred from homology"/>
<comment type="caution">
    <text evidence="8">The sequence shown here is derived from an EMBL/GenBank/DDBJ whole genome shotgun (WGS) entry which is preliminary data.</text>
</comment>
<name>A0A1V9DFX0_9GAMM</name>
<comment type="similarity">
    <text evidence="1">Belongs to the HicA mRNA interferase family.</text>
</comment>
<keyword evidence="4" id="KW-0255">Endonuclease</keyword>
<evidence type="ECO:0000256" key="3">
    <source>
        <dbReference type="ARBA" id="ARBA00022722"/>
    </source>
</evidence>
<dbReference type="AlphaFoldDB" id="A0A1V9DFX0"/>